<name>A0A2G9YU00_9BACT</name>
<dbReference type="SUPFAM" id="SSF52080">
    <property type="entry name" value="Ribosomal proteins L15p and L18e"/>
    <property type="match status" value="1"/>
</dbReference>
<evidence type="ECO:0000313" key="7">
    <source>
        <dbReference type="EMBL" id="PIP22700.1"/>
    </source>
</evidence>
<organism evidence="7 8">
    <name type="scientific">Candidatus Nealsonbacteria bacterium CG23_combo_of_CG06-09_8_20_14_all_39_17</name>
    <dbReference type="NCBI Taxonomy" id="1974722"/>
    <lineage>
        <taxon>Bacteria</taxon>
        <taxon>Candidatus Nealsoniibacteriota</taxon>
    </lineage>
</organism>
<dbReference type="HAMAP" id="MF_01341">
    <property type="entry name" value="Ribosomal_uL15"/>
    <property type="match status" value="1"/>
</dbReference>
<dbReference type="Pfam" id="PF00828">
    <property type="entry name" value="Ribosomal_L27A"/>
    <property type="match status" value="1"/>
</dbReference>
<keyword evidence="2 4" id="KW-0689">Ribosomal protein</keyword>
<accession>A0A2G9YU00</accession>
<feature type="region of interest" description="Disordered" evidence="5">
    <location>
        <begin position="1"/>
        <end position="41"/>
    </location>
</feature>
<protein>
    <recommendedName>
        <fullName evidence="4">Large ribosomal subunit protein uL15</fullName>
    </recommendedName>
</protein>
<comment type="subunit">
    <text evidence="4">Part of the 50S ribosomal subunit.</text>
</comment>
<dbReference type="InterPro" id="IPR036227">
    <property type="entry name" value="Ribosomal_uL15/eL18_sf"/>
</dbReference>
<proteinExistence type="inferred from homology"/>
<dbReference type="EMBL" id="PCRO01000034">
    <property type="protein sequence ID" value="PIP22700.1"/>
    <property type="molecule type" value="Genomic_DNA"/>
</dbReference>
<evidence type="ECO:0000256" key="3">
    <source>
        <dbReference type="ARBA" id="ARBA00023274"/>
    </source>
</evidence>
<reference evidence="7 8" key="1">
    <citation type="submission" date="2017-09" db="EMBL/GenBank/DDBJ databases">
        <title>Depth-based differentiation of microbial function through sediment-hosted aquifers and enrichment of novel symbionts in the deep terrestrial subsurface.</title>
        <authorList>
            <person name="Probst A.J."/>
            <person name="Ladd B."/>
            <person name="Jarett J.K."/>
            <person name="Geller-Mcgrath D.E."/>
            <person name="Sieber C.M."/>
            <person name="Emerson J.B."/>
            <person name="Anantharaman K."/>
            <person name="Thomas B.C."/>
            <person name="Malmstrom R."/>
            <person name="Stieglmeier M."/>
            <person name="Klingl A."/>
            <person name="Woyke T."/>
            <person name="Ryan C.M."/>
            <person name="Banfield J.F."/>
        </authorList>
    </citation>
    <scope>NUCLEOTIDE SEQUENCE [LARGE SCALE GENOMIC DNA]</scope>
    <source>
        <strain evidence="7">CG23_combo_of_CG06-09_8_20_14_all_39_17</strain>
    </source>
</reference>
<keyword evidence="4" id="KW-0694">RNA-binding</keyword>
<feature type="compositionally biased region" description="Basic residues" evidence="5">
    <location>
        <begin position="7"/>
        <end position="23"/>
    </location>
</feature>
<evidence type="ECO:0000256" key="4">
    <source>
        <dbReference type="HAMAP-Rule" id="MF_01341"/>
    </source>
</evidence>
<dbReference type="GO" id="GO:0006412">
    <property type="term" value="P:translation"/>
    <property type="evidence" value="ECO:0007669"/>
    <property type="project" value="UniProtKB-UniRule"/>
</dbReference>
<dbReference type="InterPro" id="IPR005749">
    <property type="entry name" value="Ribosomal_uL15_bac-type"/>
</dbReference>
<dbReference type="GO" id="GO:0022625">
    <property type="term" value="C:cytosolic large ribosomal subunit"/>
    <property type="evidence" value="ECO:0007669"/>
    <property type="project" value="TreeGrafter"/>
</dbReference>
<evidence type="ECO:0000313" key="8">
    <source>
        <dbReference type="Proteomes" id="UP000229976"/>
    </source>
</evidence>
<dbReference type="PANTHER" id="PTHR12934:SF11">
    <property type="entry name" value="LARGE RIBOSOMAL SUBUNIT PROTEIN UL15M"/>
    <property type="match status" value="1"/>
</dbReference>
<dbReference type="GO" id="GO:0003735">
    <property type="term" value="F:structural constituent of ribosome"/>
    <property type="evidence" value="ECO:0007669"/>
    <property type="project" value="InterPro"/>
</dbReference>
<comment type="similarity">
    <text evidence="1 4">Belongs to the universal ribosomal protein uL15 family.</text>
</comment>
<dbReference type="InterPro" id="IPR021131">
    <property type="entry name" value="Ribosomal_uL15/eL18"/>
</dbReference>
<dbReference type="Proteomes" id="UP000229976">
    <property type="component" value="Unassembled WGS sequence"/>
</dbReference>
<gene>
    <name evidence="4 7" type="primary">rplO</name>
    <name evidence="7" type="ORF">COX37_02740</name>
</gene>
<dbReference type="GO" id="GO:0019843">
    <property type="term" value="F:rRNA binding"/>
    <property type="evidence" value="ECO:0007669"/>
    <property type="project" value="UniProtKB-UniRule"/>
</dbReference>
<evidence type="ECO:0000256" key="5">
    <source>
        <dbReference type="SAM" id="MobiDB-lite"/>
    </source>
</evidence>
<evidence type="ECO:0000259" key="6">
    <source>
        <dbReference type="Pfam" id="PF00828"/>
    </source>
</evidence>
<dbReference type="PANTHER" id="PTHR12934">
    <property type="entry name" value="50S RIBOSOMAL PROTEIN L15"/>
    <property type="match status" value="1"/>
</dbReference>
<comment type="caution">
    <text evidence="7">The sequence shown here is derived from an EMBL/GenBank/DDBJ whole genome shotgun (WGS) entry which is preliminary data.</text>
</comment>
<evidence type="ECO:0000256" key="1">
    <source>
        <dbReference type="ARBA" id="ARBA00007320"/>
    </source>
</evidence>
<feature type="domain" description="Large ribosomal subunit protein uL15/eL18" evidence="6">
    <location>
        <begin position="71"/>
        <end position="142"/>
    </location>
</feature>
<feature type="compositionally biased region" description="Low complexity" evidence="5">
    <location>
        <begin position="25"/>
        <end position="37"/>
    </location>
</feature>
<dbReference type="Gene3D" id="3.100.10.10">
    <property type="match status" value="1"/>
</dbReference>
<dbReference type="AlphaFoldDB" id="A0A2G9YU00"/>
<sequence length="147" mass="16557">MQLHELKPKHKIKERKRVGRGGRKGSYSGKGIKGQSSRSGRRFEPVIRSLIKRYPKLRGYRFKGMPDNIAVLNLSALKGKFEASEIVNPQALLEKRIVSRINGKTPKVKILGKGDLTKPLNFEGCDFSKSVKEKIEKSGGKIKEKIK</sequence>
<dbReference type="NCBIfam" id="TIGR01071">
    <property type="entry name" value="rplO_bact"/>
    <property type="match status" value="1"/>
</dbReference>
<evidence type="ECO:0000256" key="2">
    <source>
        <dbReference type="ARBA" id="ARBA00022980"/>
    </source>
</evidence>
<keyword evidence="3 4" id="KW-0687">Ribonucleoprotein</keyword>
<keyword evidence="4" id="KW-0699">rRNA-binding</keyword>
<dbReference type="InterPro" id="IPR030878">
    <property type="entry name" value="Ribosomal_uL15"/>
</dbReference>
<comment type="function">
    <text evidence="4">Binds to the 23S rRNA.</text>
</comment>